<dbReference type="EMBL" id="ACFH01000051">
    <property type="protein sequence ID" value="EEH66388.1"/>
    <property type="molecule type" value="Genomic_DNA"/>
</dbReference>
<feature type="transmembrane region" description="Helical" evidence="1">
    <location>
        <begin position="170"/>
        <end position="191"/>
    </location>
</feature>
<dbReference type="eggNOG" id="COG1196">
    <property type="taxonomic scope" value="Bacteria"/>
</dbReference>
<keyword evidence="1" id="KW-1133">Transmembrane helix</keyword>
<dbReference type="Gene3D" id="1.20.120.20">
    <property type="entry name" value="Apolipoprotein"/>
    <property type="match status" value="1"/>
</dbReference>
<dbReference type="eggNOG" id="COG5412">
    <property type="taxonomic scope" value="Bacteria"/>
</dbReference>
<dbReference type="OrthoDB" id="177147at2"/>
<reference evidence="2 3" key="1">
    <citation type="submission" date="2009-01" db="EMBL/GenBank/DDBJ databases">
        <authorList>
            <person name="Qin X."/>
            <person name="Bachman B."/>
            <person name="Battles P."/>
            <person name="Bell A."/>
            <person name="Bess C."/>
            <person name="Bickham C."/>
            <person name="Chaboub L."/>
            <person name="Chen D."/>
            <person name="Coyle M."/>
            <person name="Deiros D.R."/>
            <person name="Dinh H."/>
            <person name="Forbes L."/>
            <person name="Fowler G."/>
            <person name="Francisco L."/>
            <person name="Fu Q."/>
            <person name="Gubbala S."/>
            <person name="Hale W."/>
            <person name="Han Y."/>
            <person name="Hemphill L."/>
            <person name="Highlander S.K."/>
            <person name="Hirani K."/>
            <person name="Hogues M."/>
            <person name="Jackson L."/>
            <person name="Jakkamsetti A."/>
            <person name="Javaid M."/>
            <person name="Jiang H."/>
            <person name="Korchina V."/>
            <person name="Kovar C."/>
            <person name="Lara F."/>
            <person name="Lee S."/>
            <person name="Mata R."/>
            <person name="Mathew T."/>
            <person name="Moen C."/>
            <person name="Morales K."/>
            <person name="Munidasa M."/>
            <person name="Nazareth L."/>
            <person name="Ngo R."/>
            <person name="Nguyen L."/>
            <person name="Okwuonu G."/>
            <person name="Ongeri F."/>
            <person name="Patil S."/>
            <person name="Petrosino J."/>
            <person name="Pham C."/>
            <person name="Pham P."/>
            <person name="Pu L.-L."/>
            <person name="Puazo M."/>
            <person name="Raj R."/>
            <person name="Reid J."/>
            <person name="Rouhana J."/>
            <person name="Saada N."/>
            <person name="Shang Y."/>
            <person name="Simmons D."/>
            <person name="Thornton R."/>
            <person name="Warren J."/>
            <person name="Weissenberger G."/>
            <person name="Zhang J."/>
            <person name="Zhang L."/>
            <person name="Zhou C."/>
            <person name="Zhu D."/>
            <person name="Muzny D."/>
            <person name="Worley K."/>
            <person name="Gibbs R."/>
        </authorList>
    </citation>
    <scope>NUCLEOTIDE SEQUENCE [LARGE SCALE GENOMIC DNA]</scope>
    <source>
        <strain evidence="2 3">DSM 15434</strain>
    </source>
</reference>
<organism evidence="2 3">
    <name type="scientific">Actinomyces urogenitalis DSM 15434</name>
    <dbReference type="NCBI Taxonomy" id="525246"/>
    <lineage>
        <taxon>Bacteria</taxon>
        <taxon>Bacillati</taxon>
        <taxon>Actinomycetota</taxon>
        <taxon>Actinomycetes</taxon>
        <taxon>Actinomycetales</taxon>
        <taxon>Actinomycetaceae</taxon>
        <taxon>Actinomyces</taxon>
    </lineage>
</organism>
<dbReference type="AlphaFoldDB" id="C0W4G0"/>
<keyword evidence="1" id="KW-0472">Membrane</keyword>
<evidence type="ECO:0000313" key="2">
    <source>
        <dbReference type="EMBL" id="EEH66388.1"/>
    </source>
</evidence>
<dbReference type="PANTHER" id="PTHR37813">
    <property type="entry name" value="FELS-2 PROPHAGE PROTEIN"/>
    <property type="match status" value="1"/>
</dbReference>
<keyword evidence="1" id="KW-0812">Transmembrane</keyword>
<dbReference type="RefSeq" id="WP_006547721.1">
    <property type="nucleotide sequence ID" value="NZ_DS999574.1"/>
</dbReference>
<evidence type="ECO:0000313" key="3">
    <source>
        <dbReference type="Proteomes" id="UP000004778"/>
    </source>
</evidence>
<dbReference type="SUPFAM" id="SSF48371">
    <property type="entry name" value="ARM repeat"/>
    <property type="match status" value="1"/>
</dbReference>
<dbReference type="InterPro" id="IPR016024">
    <property type="entry name" value="ARM-type_fold"/>
</dbReference>
<dbReference type="STRING" id="103621.GCA_001067145_01358"/>
<evidence type="ECO:0000256" key="1">
    <source>
        <dbReference type="SAM" id="Phobius"/>
    </source>
</evidence>
<gene>
    <name evidence="2" type="ORF">HMPREF0058_0754</name>
</gene>
<accession>C0W4G0</accession>
<keyword evidence="3" id="KW-1185">Reference proteome</keyword>
<comment type="caution">
    <text evidence="2">The sequence shown here is derived from an EMBL/GenBank/DDBJ whole genome shotgun (WGS) entry which is preliminary data.</text>
</comment>
<dbReference type="Proteomes" id="UP000004778">
    <property type="component" value="Unassembled WGS sequence"/>
</dbReference>
<dbReference type="HOGENOM" id="CLU_296283_0_0_11"/>
<name>C0W4G0_9ACTO</name>
<protein>
    <submittedName>
        <fullName evidence="2">TMP repeat protein</fullName>
    </submittedName>
</protein>
<proteinExistence type="predicted"/>
<dbReference type="PANTHER" id="PTHR37813:SF1">
    <property type="entry name" value="FELS-2 PROPHAGE PROTEIN"/>
    <property type="match status" value="1"/>
</dbReference>
<feature type="transmembrane region" description="Helical" evidence="1">
    <location>
        <begin position="197"/>
        <end position="220"/>
    </location>
</feature>
<sequence>MAAGNVGKLSITVYPDSRKFKEQLKKSLERIEKQVKARIEVIPVLDRSSIADVRKDLRERLKDVKTTVKADLSASSLKEVKHKLDDLEGEATVNADLDKGKAAAQLAWFDRPRVVEIRARVSTRSLATAKAALMALSGGNVIKRLGSGLRNLGSNFDLVSAKAAMMGPAILNLASVAMVAVGGIASLGNGLAATLPVLLAAPGVLGAFAAGGGVLVAALADTKDVLADLGPAFTSLQDSISAAFWEQAADPIRDLAKAALPALQGQLNDVAAQFGLMGRAVASAVSDHIPGFQGTLQHLSQAVNIAGDGVGAFVDGLLSLGEVGASFLPAIASKANEVAFSFQEWASNGLADGSIARSIRDAWKAVKTLGDLFVQVGGIVSAVFTAIGNSGHGALTPAVEALRQVNRALSMPGAQETLTNTFKAAREAVSRLGPGVSQLLSAFGALAPVLQQILPLAGQIGSVALGGIAQAAQMLIASGGLQDFFLGVRSAVQALAPTMPALGRALGAVASVAGDLVAALGPVIAQLVSSLAPIIVDLAGALSPIISMLGDALVPIIQSLAPVIASVLSVLAPIIVQLVDALLPVIVQIVEIAASALVPLIEALAPILQLVTDAIVAILPALTPVLDLLGQLIEAVLPNIIAGFQMIQPVIETVFGVMVQVIQAALGVIAGVINVVMGLINGDWSQVWEGIKQILSSVWEGIKAIVQGAISVVQSVISAGVNLVQTTWSNVWNSLKSVVSGVWSSISSAVSAGVNAMMSFIRNIPSQIRGVFAGAGSWLTSAGHQIIDGLIGGIKSAFDRVKSTLSSLTSLLPDWKGPAPVDKVILKPAGRLIIGGLVDGMESQYAKVERSLGGLTNRLPDGLDLDSGRVARPAAAMTNHFEIVNHDPQVAGRWVAQEIRGLMGVSR</sequence>